<feature type="transmembrane region" description="Helical" evidence="1">
    <location>
        <begin position="266"/>
        <end position="285"/>
    </location>
</feature>
<proteinExistence type="predicted"/>
<keyword evidence="1" id="KW-0812">Transmembrane</keyword>
<protein>
    <submittedName>
        <fullName evidence="3">DUF2157 domain-containing protein</fullName>
    </submittedName>
</protein>
<keyword evidence="1" id="KW-0472">Membrane</keyword>
<organism evidence="3 4">
    <name type="scientific">Mucilaginibacter rigui</name>
    <dbReference type="NCBI Taxonomy" id="534635"/>
    <lineage>
        <taxon>Bacteria</taxon>
        <taxon>Pseudomonadati</taxon>
        <taxon>Bacteroidota</taxon>
        <taxon>Sphingobacteriia</taxon>
        <taxon>Sphingobacteriales</taxon>
        <taxon>Sphingobacteriaceae</taxon>
        <taxon>Mucilaginibacter</taxon>
    </lineage>
</organism>
<comment type="caution">
    <text evidence="3">The sequence shown here is derived from an EMBL/GenBank/DDBJ whole genome shotgun (WGS) entry which is preliminary data.</text>
</comment>
<feature type="transmembrane region" description="Helical" evidence="1">
    <location>
        <begin position="241"/>
        <end position="259"/>
    </location>
</feature>
<keyword evidence="1" id="KW-1133">Transmembrane helix</keyword>
<dbReference type="Pfam" id="PF09925">
    <property type="entry name" value="DUF2157"/>
    <property type="match status" value="1"/>
</dbReference>
<sequence length="329" mass="38053">MDNKIYQKLHSQGYLSDDSYNKISQKHLTKLFPVHWELKTLLYLGVMLLSGGLGVLIYKNIDTIGHQAVLAFIALISISCFAYCFKKKRPFTWHKAKSPNTGFDYILLLGSISMVTFVGYLQYQYQVFGLNYGMATFIPMLALFFIAYYFDHLGILSMAIASLALWMGVSVTPKTLLAYGTFNSRQIIFTYVAFGLILLFFAYLTQRFDIKKHFKFTYHHYGIHVTFIALLAGYFYNYESAANAVWLVPFVALAIYIYFDARRERSFYFILLTILYGYFALASLITRILYGYMKYDAIYLLLMCFIASAIGLIFLLININKNLKRDDHI</sequence>
<dbReference type="InterPro" id="IPR018677">
    <property type="entry name" value="DUF2157"/>
</dbReference>
<evidence type="ECO:0000256" key="1">
    <source>
        <dbReference type="SAM" id="Phobius"/>
    </source>
</evidence>
<name>A0ABR7X035_9SPHI</name>
<feature type="transmembrane region" description="Helical" evidence="1">
    <location>
        <begin position="129"/>
        <end position="150"/>
    </location>
</feature>
<feature type="transmembrane region" description="Helical" evidence="1">
    <location>
        <begin position="216"/>
        <end position="235"/>
    </location>
</feature>
<reference evidence="3 4" key="1">
    <citation type="submission" date="2020-09" db="EMBL/GenBank/DDBJ databases">
        <title>Novel species of Mucilaginibacter isolated from a glacier on the Tibetan Plateau.</title>
        <authorList>
            <person name="Liu Q."/>
            <person name="Xin Y.-H."/>
        </authorList>
    </citation>
    <scope>NUCLEOTIDE SEQUENCE [LARGE SCALE GENOMIC DNA]</scope>
    <source>
        <strain evidence="3 4">CGMCC 1.13878</strain>
    </source>
</reference>
<gene>
    <name evidence="3" type="ORF">IDJ75_01605</name>
</gene>
<feature type="transmembrane region" description="Helical" evidence="1">
    <location>
        <begin position="297"/>
        <end position="319"/>
    </location>
</feature>
<dbReference type="EMBL" id="JACWMW010000001">
    <property type="protein sequence ID" value="MBD1383958.1"/>
    <property type="molecule type" value="Genomic_DNA"/>
</dbReference>
<evidence type="ECO:0000259" key="2">
    <source>
        <dbReference type="Pfam" id="PF09925"/>
    </source>
</evidence>
<feature type="transmembrane region" description="Helical" evidence="1">
    <location>
        <begin position="105"/>
        <end position="123"/>
    </location>
</feature>
<feature type="transmembrane region" description="Helical" evidence="1">
    <location>
        <begin position="157"/>
        <end position="180"/>
    </location>
</feature>
<evidence type="ECO:0000313" key="3">
    <source>
        <dbReference type="EMBL" id="MBD1383958.1"/>
    </source>
</evidence>
<feature type="transmembrane region" description="Helical" evidence="1">
    <location>
        <begin position="186"/>
        <end position="204"/>
    </location>
</feature>
<evidence type="ECO:0000313" key="4">
    <source>
        <dbReference type="Proteomes" id="UP000618754"/>
    </source>
</evidence>
<feature type="domain" description="DUF2157" evidence="2">
    <location>
        <begin position="8"/>
        <end position="152"/>
    </location>
</feature>
<accession>A0ABR7X035</accession>
<keyword evidence="4" id="KW-1185">Reference proteome</keyword>
<dbReference type="RefSeq" id="WP_191173867.1">
    <property type="nucleotide sequence ID" value="NZ_JACWMW010000001.1"/>
</dbReference>
<feature type="transmembrane region" description="Helical" evidence="1">
    <location>
        <begin position="64"/>
        <end position="85"/>
    </location>
</feature>
<feature type="transmembrane region" description="Helical" evidence="1">
    <location>
        <begin position="40"/>
        <end position="58"/>
    </location>
</feature>
<dbReference type="Proteomes" id="UP000618754">
    <property type="component" value="Unassembled WGS sequence"/>
</dbReference>